<evidence type="ECO:0000256" key="15">
    <source>
        <dbReference type="RuleBase" id="RU004504"/>
    </source>
</evidence>
<evidence type="ECO:0000256" key="5">
    <source>
        <dbReference type="ARBA" id="ARBA00019220"/>
    </source>
</evidence>
<evidence type="ECO:0000256" key="9">
    <source>
        <dbReference type="ARBA" id="ARBA00033634"/>
    </source>
</evidence>
<dbReference type="InterPro" id="IPR024169">
    <property type="entry name" value="SP_NH2Trfase/AEP_transaminase"/>
</dbReference>
<proteinExistence type="inferred from homology"/>
<dbReference type="InterPro" id="IPR015421">
    <property type="entry name" value="PyrdxlP-dep_Trfase_major"/>
</dbReference>
<dbReference type="InterPro" id="IPR015424">
    <property type="entry name" value="PyrdxlP-dep_Trfase"/>
</dbReference>
<protein>
    <recommendedName>
        <fullName evidence="5 11">Alanine--glyoxylate aminotransferase</fullName>
        <shortName evidence="11">AGT</shortName>
        <shortName evidence="11">SPT</shortName>
        <ecNumber evidence="4 11">2.6.1.44</ecNumber>
        <ecNumber evidence="3 11">2.6.1.51</ecNumber>
    </recommendedName>
    <alternativeName>
        <fullName evidence="11">Serine--pyruvate aminotransferase</fullName>
    </alternativeName>
</protein>
<evidence type="ECO:0000256" key="8">
    <source>
        <dbReference type="ARBA" id="ARBA00022898"/>
    </source>
</evidence>
<dbReference type="Gene3D" id="3.40.640.10">
    <property type="entry name" value="Type I PLP-dependent aspartate aminotransferase-like (Major domain)"/>
    <property type="match status" value="1"/>
</dbReference>
<dbReference type="FunFam" id="3.40.640.10:FF:000027">
    <property type="entry name" value="Serine--pyruvate aminotransferase, mitochondrial"/>
    <property type="match status" value="1"/>
</dbReference>
<evidence type="ECO:0000256" key="13">
    <source>
        <dbReference type="PIRSR" id="PIRSR000524-50"/>
    </source>
</evidence>
<dbReference type="PROSITE" id="PS00595">
    <property type="entry name" value="AA_TRANSFER_CLASS_5"/>
    <property type="match status" value="1"/>
</dbReference>
<dbReference type="Proteomes" id="UP000314982">
    <property type="component" value="Unassembled WGS sequence"/>
</dbReference>
<dbReference type="AlphaFoldDB" id="A0A4W5JJ18"/>
<evidence type="ECO:0000256" key="1">
    <source>
        <dbReference type="ARBA" id="ARBA00001933"/>
    </source>
</evidence>
<dbReference type="FunFam" id="3.90.1150.10:FF:000039">
    <property type="entry name" value="Serine--pyruvate aminotransferase"/>
    <property type="match status" value="1"/>
</dbReference>
<feature type="modified residue" description="N6-(pyridoxal phosphate)lysine" evidence="13">
    <location>
        <position position="232"/>
    </location>
</feature>
<comment type="subunit">
    <text evidence="11">Homodimer.</text>
</comment>
<dbReference type="GO" id="GO:0019265">
    <property type="term" value="P:glycine biosynthetic process, by transamination of glyoxylate"/>
    <property type="evidence" value="ECO:0007669"/>
    <property type="project" value="TreeGrafter"/>
</dbReference>
<reference evidence="18" key="1">
    <citation type="submission" date="2018-06" db="EMBL/GenBank/DDBJ databases">
        <title>Genome assembly of Danube salmon.</title>
        <authorList>
            <person name="Macqueen D.J."/>
            <person name="Gundappa M.K."/>
        </authorList>
    </citation>
    <scope>NUCLEOTIDE SEQUENCE [LARGE SCALE GENOMIC DNA]</scope>
</reference>
<name>A0A4W5JJ18_9TELE</name>
<dbReference type="PANTHER" id="PTHR21152:SF16">
    <property type="entry name" value="ALANINE--GLYOXYLATE AMINOTRANSFERASE"/>
    <property type="match status" value="1"/>
</dbReference>
<keyword evidence="7" id="KW-0808">Transferase</keyword>
<evidence type="ECO:0000256" key="10">
    <source>
        <dbReference type="ARBA" id="ARBA00033660"/>
    </source>
</evidence>
<dbReference type="GeneTree" id="ENSGT00940000153241"/>
<feature type="binding site" evidence="12">
    <location>
        <position position="384"/>
    </location>
    <ligand>
        <name>substrate</name>
    </ligand>
</feature>
<keyword evidence="6" id="KW-0032">Aminotransferase</keyword>
<evidence type="ECO:0000313" key="18">
    <source>
        <dbReference type="Proteomes" id="UP000314982"/>
    </source>
</evidence>
<dbReference type="Pfam" id="PF00266">
    <property type="entry name" value="Aminotran_5"/>
    <property type="match status" value="1"/>
</dbReference>
<evidence type="ECO:0000256" key="14">
    <source>
        <dbReference type="RuleBase" id="RU004075"/>
    </source>
</evidence>
<dbReference type="EC" id="2.6.1.44" evidence="4 11"/>
<evidence type="ECO:0000256" key="3">
    <source>
        <dbReference type="ARBA" id="ARBA00013027"/>
    </source>
</evidence>
<reference evidence="17" key="2">
    <citation type="submission" date="2025-08" db="UniProtKB">
        <authorList>
            <consortium name="Ensembl"/>
        </authorList>
    </citation>
    <scope>IDENTIFICATION</scope>
</reference>
<dbReference type="InterPro" id="IPR020578">
    <property type="entry name" value="Aminotrans_V_PyrdxlP_BS"/>
</dbReference>
<comment type="catalytic activity">
    <reaction evidence="10">
        <text>glyoxylate + L-alanine = glycine + pyruvate</text>
        <dbReference type="Rhea" id="RHEA:24248"/>
        <dbReference type="ChEBI" id="CHEBI:15361"/>
        <dbReference type="ChEBI" id="CHEBI:36655"/>
        <dbReference type="ChEBI" id="CHEBI:57305"/>
        <dbReference type="ChEBI" id="CHEBI:57972"/>
        <dbReference type="EC" id="2.6.1.44"/>
    </reaction>
    <physiologicalReaction direction="left-to-right" evidence="10">
        <dbReference type="Rhea" id="RHEA:24249"/>
    </physiologicalReaction>
</comment>
<keyword evidence="18" id="KW-1185">Reference proteome</keyword>
<dbReference type="InterPro" id="IPR000192">
    <property type="entry name" value="Aminotrans_V_dom"/>
</dbReference>
<evidence type="ECO:0000256" key="6">
    <source>
        <dbReference type="ARBA" id="ARBA00022576"/>
    </source>
</evidence>
<dbReference type="GO" id="GO:0005777">
    <property type="term" value="C:peroxisome"/>
    <property type="evidence" value="ECO:0007669"/>
    <property type="project" value="TreeGrafter"/>
</dbReference>
<dbReference type="GO" id="GO:0008453">
    <property type="term" value="F:alanine-glyoxylate transaminase activity"/>
    <property type="evidence" value="ECO:0007669"/>
    <property type="project" value="UniProtKB-EC"/>
</dbReference>
<accession>A0A4W5JJ18</accession>
<dbReference type="PIRSF" id="PIRSF000524">
    <property type="entry name" value="SPT"/>
    <property type="match status" value="1"/>
</dbReference>
<dbReference type="EC" id="2.6.1.51" evidence="3 11"/>
<comment type="cofactor">
    <cofactor evidence="1 11 13 15">
        <name>pyridoxal 5'-phosphate</name>
        <dbReference type="ChEBI" id="CHEBI:597326"/>
    </cofactor>
</comment>
<comment type="similarity">
    <text evidence="2 11 14">Belongs to the class-V pyridoxal-phosphate-dependent aminotransferase family.</text>
</comment>
<dbReference type="SUPFAM" id="SSF53383">
    <property type="entry name" value="PLP-dependent transferases"/>
    <property type="match status" value="1"/>
</dbReference>
<evidence type="ECO:0000313" key="17">
    <source>
        <dbReference type="Ensembl" id="ENSHHUP00000004743.1"/>
    </source>
</evidence>
<keyword evidence="8 11" id="KW-0663">Pyridoxal phosphate</keyword>
<dbReference type="Ensembl" id="ENSHHUT00000004903.1">
    <property type="protein sequence ID" value="ENSHHUP00000004743.1"/>
    <property type="gene ID" value="ENSHHUG00000002944.1"/>
</dbReference>
<comment type="catalytic activity">
    <reaction evidence="9">
        <text>L-serine + pyruvate = 3-hydroxypyruvate + L-alanine</text>
        <dbReference type="Rhea" id="RHEA:22852"/>
        <dbReference type="ChEBI" id="CHEBI:15361"/>
        <dbReference type="ChEBI" id="CHEBI:17180"/>
        <dbReference type="ChEBI" id="CHEBI:33384"/>
        <dbReference type="ChEBI" id="CHEBI:57972"/>
        <dbReference type="EC" id="2.6.1.51"/>
    </reaction>
    <physiologicalReaction direction="left-to-right" evidence="9">
        <dbReference type="Rhea" id="RHEA:22853"/>
    </physiologicalReaction>
</comment>
<dbReference type="Gene3D" id="3.90.1150.10">
    <property type="entry name" value="Aspartate Aminotransferase, domain 1"/>
    <property type="match status" value="1"/>
</dbReference>
<evidence type="ECO:0000256" key="11">
    <source>
        <dbReference type="PIRNR" id="PIRNR000524"/>
    </source>
</evidence>
<evidence type="ECO:0000256" key="2">
    <source>
        <dbReference type="ARBA" id="ARBA00009236"/>
    </source>
</evidence>
<evidence type="ECO:0000256" key="12">
    <source>
        <dbReference type="PIRSR" id="PIRSR000524-1"/>
    </source>
</evidence>
<dbReference type="InterPro" id="IPR015422">
    <property type="entry name" value="PyrdxlP-dep_Trfase_small"/>
</dbReference>
<organism evidence="17 18">
    <name type="scientific">Hucho hucho</name>
    <name type="common">huchen</name>
    <dbReference type="NCBI Taxonomy" id="62062"/>
    <lineage>
        <taxon>Eukaryota</taxon>
        <taxon>Metazoa</taxon>
        <taxon>Chordata</taxon>
        <taxon>Craniata</taxon>
        <taxon>Vertebrata</taxon>
        <taxon>Euteleostomi</taxon>
        <taxon>Actinopterygii</taxon>
        <taxon>Neopterygii</taxon>
        <taxon>Teleostei</taxon>
        <taxon>Protacanthopterygii</taxon>
        <taxon>Salmoniformes</taxon>
        <taxon>Salmonidae</taxon>
        <taxon>Salmoninae</taxon>
        <taxon>Hucho</taxon>
    </lineage>
</organism>
<reference evidence="17" key="3">
    <citation type="submission" date="2025-09" db="UniProtKB">
        <authorList>
            <consortium name="Ensembl"/>
        </authorList>
    </citation>
    <scope>IDENTIFICATION</scope>
</reference>
<feature type="domain" description="Aminotransferase class V" evidence="16">
    <location>
        <begin position="58"/>
        <end position="393"/>
    </location>
</feature>
<dbReference type="PANTHER" id="PTHR21152">
    <property type="entry name" value="AMINOTRANSFERASE CLASS V"/>
    <property type="match status" value="1"/>
</dbReference>
<evidence type="ECO:0000259" key="16">
    <source>
        <dbReference type="Pfam" id="PF00266"/>
    </source>
</evidence>
<evidence type="ECO:0000256" key="4">
    <source>
        <dbReference type="ARBA" id="ARBA00013049"/>
    </source>
</evidence>
<dbReference type="GO" id="GO:0004760">
    <property type="term" value="F:L-serine-pyruvate transaminase activity"/>
    <property type="evidence" value="ECO:0007669"/>
    <property type="project" value="UniProtKB-EC"/>
</dbReference>
<evidence type="ECO:0000256" key="7">
    <source>
        <dbReference type="ARBA" id="ARBA00022679"/>
    </source>
</evidence>
<sequence length="416" mass="46158">MQRTLFRRGALLAQKAAVEVSLLPMSAPLQPRLDRAMSSVTIPPPECMLRPLEVPFRYLFGPGPSNVPPRILAAGGRAIIGHLHPEMYEIMNDIKKGIQYAFQTQNNMTIAMSGSGHAAMECAIFNTVEPGESVLVAVNGIWGERVAEIAERMGANVHIMVKAPGGIFSNEEIEKVFVLYLHCISLSSHNDDSSFKFKHNTLFLVDTVASLGASPIFMDQQNIDILYTGSQKALNAPPGTAPISFNERACQKMFNRKTKPVSYLFDMAHLSNYWGNDGQPARLYHHTGPVSGFFSLRESLAILAEKGLEESWRHHREVAGYLWKGLEDMGIKLFIQNKDLRLPSVTTIVIPEGYNWREMLQYMMKHHNMEMTGGLGPSTGMVMRVGLMGYNCQKTNADMVLAALADALKNCKKSKA</sequence>